<evidence type="ECO:0000313" key="3">
    <source>
        <dbReference type="EMBL" id="CAK8697964.1"/>
    </source>
</evidence>
<dbReference type="Pfam" id="PF00071">
    <property type="entry name" value="Ras"/>
    <property type="match status" value="1"/>
</dbReference>
<dbReference type="SMART" id="SM00175">
    <property type="entry name" value="RAB"/>
    <property type="match status" value="1"/>
</dbReference>
<dbReference type="Proteomes" id="UP001642483">
    <property type="component" value="Unassembled WGS sequence"/>
</dbReference>
<organism evidence="3 4">
    <name type="scientific">Clavelina lepadiformis</name>
    <name type="common">Light-bulb sea squirt</name>
    <name type="synonym">Ascidia lepadiformis</name>
    <dbReference type="NCBI Taxonomy" id="159417"/>
    <lineage>
        <taxon>Eukaryota</taxon>
        <taxon>Metazoa</taxon>
        <taxon>Chordata</taxon>
        <taxon>Tunicata</taxon>
        <taxon>Ascidiacea</taxon>
        <taxon>Aplousobranchia</taxon>
        <taxon>Clavelinidae</taxon>
        <taxon>Clavelina</taxon>
    </lineage>
</organism>
<sequence length="269" mass="29962">MAGSVSSSRVMQVHKDRVIARFPEAYTKDARIDLKFDFDPRVRQACANDKVNAVGLKICKMIVIGDVSVGKTSLVNRFCKKAFDADYKATIGVDFEVERFEVLNSPFTLQMWDTAGQERFQCIASAYYRGANIVTIVFDVSDINSLTNATKWLEAARKENAGAEGLLVFLVGTKKDLIAPGAYRDVEKEAIKLAQAMSAEYWAVSSKTGECVKEFFFRVAALAFEGSILREMERRQFSRGAQIGDGNAIKLKNEPSPRYKNTKVSCCKT</sequence>
<dbReference type="SUPFAM" id="SSF52540">
    <property type="entry name" value="P-loop containing nucleoside triphosphate hydrolases"/>
    <property type="match status" value="1"/>
</dbReference>
<evidence type="ECO:0000256" key="2">
    <source>
        <dbReference type="ARBA" id="ARBA00023134"/>
    </source>
</evidence>
<dbReference type="InterPro" id="IPR005225">
    <property type="entry name" value="Small_GTP-bd"/>
</dbReference>
<dbReference type="PROSITE" id="PS51420">
    <property type="entry name" value="RHO"/>
    <property type="match status" value="1"/>
</dbReference>
<evidence type="ECO:0000313" key="4">
    <source>
        <dbReference type="Proteomes" id="UP001642483"/>
    </source>
</evidence>
<protein>
    <recommendedName>
        <fullName evidence="5">Ras-related protein Rab-34</fullName>
    </recommendedName>
</protein>
<keyword evidence="4" id="KW-1185">Reference proteome</keyword>
<keyword evidence="2" id="KW-0342">GTP-binding</keyword>
<dbReference type="PROSITE" id="PS51419">
    <property type="entry name" value="RAB"/>
    <property type="match status" value="1"/>
</dbReference>
<comment type="caution">
    <text evidence="3">The sequence shown here is derived from an EMBL/GenBank/DDBJ whole genome shotgun (WGS) entry which is preliminary data.</text>
</comment>
<reference evidence="3 4" key="1">
    <citation type="submission" date="2024-02" db="EMBL/GenBank/DDBJ databases">
        <authorList>
            <person name="Daric V."/>
            <person name="Darras S."/>
        </authorList>
    </citation>
    <scope>NUCLEOTIDE SEQUENCE [LARGE SCALE GENOMIC DNA]</scope>
</reference>
<dbReference type="SMART" id="SM00176">
    <property type="entry name" value="RAN"/>
    <property type="match status" value="1"/>
</dbReference>
<dbReference type="PROSITE" id="PS51421">
    <property type="entry name" value="RAS"/>
    <property type="match status" value="1"/>
</dbReference>
<dbReference type="SMART" id="SM00174">
    <property type="entry name" value="RHO"/>
    <property type="match status" value="1"/>
</dbReference>
<evidence type="ECO:0008006" key="5">
    <source>
        <dbReference type="Google" id="ProtNLM"/>
    </source>
</evidence>
<dbReference type="InterPro" id="IPR027417">
    <property type="entry name" value="P-loop_NTPase"/>
</dbReference>
<dbReference type="Gene3D" id="3.40.50.300">
    <property type="entry name" value="P-loop containing nucleotide triphosphate hydrolases"/>
    <property type="match status" value="1"/>
</dbReference>
<dbReference type="InterPro" id="IPR001806">
    <property type="entry name" value="Small_GTPase"/>
</dbReference>
<dbReference type="NCBIfam" id="TIGR00231">
    <property type="entry name" value="small_GTP"/>
    <property type="match status" value="1"/>
</dbReference>
<proteinExistence type="predicted"/>
<dbReference type="SMART" id="SM00173">
    <property type="entry name" value="RAS"/>
    <property type="match status" value="1"/>
</dbReference>
<evidence type="ECO:0000256" key="1">
    <source>
        <dbReference type="ARBA" id="ARBA00022741"/>
    </source>
</evidence>
<name>A0ABP0H4Q9_CLALP</name>
<dbReference type="PRINTS" id="PR00449">
    <property type="entry name" value="RASTRNSFRMNG"/>
</dbReference>
<accession>A0ABP0H4Q9</accession>
<dbReference type="EMBL" id="CAWYQH010000174">
    <property type="protein sequence ID" value="CAK8697964.1"/>
    <property type="molecule type" value="Genomic_DNA"/>
</dbReference>
<keyword evidence="1" id="KW-0547">Nucleotide-binding</keyword>
<dbReference type="PANTHER" id="PTHR47977">
    <property type="entry name" value="RAS-RELATED PROTEIN RAB"/>
    <property type="match status" value="1"/>
</dbReference>
<gene>
    <name evidence="3" type="ORF">CVLEPA_LOCUS31441</name>
</gene>
<dbReference type="InterPro" id="IPR050227">
    <property type="entry name" value="Rab"/>
</dbReference>